<organism evidence="2">
    <name type="scientific">Panicum hallii</name>
    <dbReference type="NCBI Taxonomy" id="206008"/>
    <lineage>
        <taxon>Eukaryota</taxon>
        <taxon>Viridiplantae</taxon>
        <taxon>Streptophyta</taxon>
        <taxon>Embryophyta</taxon>
        <taxon>Tracheophyta</taxon>
        <taxon>Spermatophyta</taxon>
        <taxon>Magnoliopsida</taxon>
        <taxon>Liliopsida</taxon>
        <taxon>Poales</taxon>
        <taxon>Poaceae</taxon>
        <taxon>PACMAD clade</taxon>
        <taxon>Panicoideae</taxon>
        <taxon>Panicodae</taxon>
        <taxon>Paniceae</taxon>
        <taxon>Panicinae</taxon>
        <taxon>Panicum</taxon>
        <taxon>Panicum sect. Panicum</taxon>
    </lineage>
</organism>
<evidence type="ECO:0000313" key="2">
    <source>
        <dbReference type="EMBL" id="PVH61471.1"/>
    </source>
</evidence>
<dbReference type="Proteomes" id="UP000243499">
    <property type="component" value="Chromosome 3"/>
</dbReference>
<evidence type="ECO:0000256" key="1">
    <source>
        <dbReference type="SAM" id="MobiDB-lite"/>
    </source>
</evidence>
<dbReference type="AlphaFoldDB" id="A0A2T8KH21"/>
<proteinExistence type="predicted"/>
<gene>
    <name evidence="2" type="ORF">PAHAL_3G040800</name>
</gene>
<feature type="compositionally biased region" description="Basic residues" evidence="1">
    <location>
        <begin position="49"/>
        <end position="63"/>
    </location>
</feature>
<feature type="region of interest" description="Disordered" evidence="1">
    <location>
        <begin position="49"/>
        <end position="148"/>
    </location>
</feature>
<dbReference type="Gramene" id="PVH61471">
    <property type="protein sequence ID" value="PVH61471"/>
    <property type="gene ID" value="PAHAL_3G040800"/>
</dbReference>
<dbReference type="EMBL" id="CM008048">
    <property type="protein sequence ID" value="PVH61471.1"/>
    <property type="molecule type" value="Genomic_DNA"/>
</dbReference>
<name>A0A2T8KH21_9POAL</name>
<accession>A0A2T8KH21</accession>
<protein>
    <submittedName>
        <fullName evidence="2">Uncharacterized protein</fullName>
    </submittedName>
</protein>
<reference evidence="2" key="1">
    <citation type="submission" date="2018-04" db="EMBL/GenBank/DDBJ databases">
        <title>WGS assembly of Panicum hallii.</title>
        <authorList>
            <person name="Lovell J."/>
            <person name="Jenkins J."/>
            <person name="Lowry D."/>
            <person name="Mamidi S."/>
            <person name="Sreedasyam A."/>
            <person name="Weng X."/>
            <person name="Barry K."/>
            <person name="Bonette J."/>
            <person name="Campitelli B."/>
            <person name="Daum C."/>
            <person name="Gordon S."/>
            <person name="Gould B."/>
            <person name="Lipzen A."/>
            <person name="Macqueen A."/>
            <person name="Palacio-Mejia J."/>
            <person name="Plott C."/>
            <person name="Shakirov E."/>
            <person name="Shu S."/>
            <person name="Yoshinaga Y."/>
            <person name="Zane M."/>
            <person name="Rokhsar D."/>
            <person name="Grimwood J."/>
            <person name="Schmutz J."/>
            <person name="Juenger T."/>
        </authorList>
    </citation>
    <scope>NUCLEOTIDE SEQUENCE [LARGE SCALE GENOMIC DNA]</scope>
    <source>
        <strain evidence="2">FIL2</strain>
    </source>
</reference>
<feature type="compositionally biased region" description="Basic residues" evidence="1">
    <location>
        <begin position="120"/>
        <end position="145"/>
    </location>
</feature>
<sequence length="272" mass="30878">MGLRIYEPSLACEYASPQERADHRSRLLAAIHNAYREALERLTVSRNSKARRPLAMRPRRRLLLRPARPGLQHRRQHPRPPPAAQPCGRRGPRRSGARGPGAPVDGRHGDHPHALLPVPRRLRGRALPAPRRRRPPRRHPHRRHGPPHEEVRVLERATEEALRMALRCAALAARHPDPDRLVGAWLTISSHLDEAVRLVAKVRRRSPSYSLRNLARLLDGPTPPAADDRRRDLLRAWPQLATTRRRRPLPRSVPYQNTGIKRIGARIAGGLG</sequence>